<feature type="transmembrane region" description="Helical" evidence="7">
    <location>
        <begin position="1002"/>
        <end position="1026"/>
    </location>
</feature>
<protein>
    <recommendedName>
        <fullName evidence="8">Ion transport domain-containing protein</fullName>
    </recommendedName>
</protein>
<keyword evidence="4 7" id="KW-1133">Transmembrane helix</keyword>
<feature type="transmembrane region" description="Helical" evidence="7">
    <location>
        <begin position="775"/>
        <end position="794"/>
    </location>
</feature>
<evidence type="ECO:0000313" key="10">
    <source>
        <dbReference type="Proteomes" id="UP000018888"/>
    </source>
</evidence>
<keyword evidence="5 7" id="KW-0472">Membrane</keyword>
<feature type="transmembrane region" description="Helical" evidence="7">
    <location>
        <begin position="1221"/>
        <end position="1240"/>
    </location>
</feature>
<dbReference type="GO" id="GO:0098703">
    <property type="term" value="P:calcium ion import across plasma membrane"/>
    <property type="evidence" value="ECO:0007669"/>
    <property type="project" value="TreeGrafter"/>
</dbReference>
<evidence type="ECO:0000256" key="4">
    <source>
        <dbReference type="ARBA" id="ARBA00022989"/>
    </source>
</evidence>
<evidence type="ECO:0000256" key="5">
    <source>
        <dbReference type="ARBA" id="ARBA00023136"/>
    </source>
</evidence>
<feature type="transmembrane region" description="Helical" evidence="7">
    <location>
        <begin position="806"/>
        <end position="824"/>
    </location>
</feature>
<dbReference type="VEuPathDB" id="FungiDB:RhiirFUN_011397"/>
<keyword evidence="2 7" id="KW-0812">Transmembrane</keyword>
<keyword evidence="6" id="KW-0175">Coiled coil</keyword>
<evidence type="ECO:0000256" key="3">
    <source>
        <dbReference type="ARBA" id="ARBA00022737"/>
    </source>
</evidence>
<dbReference type="InterPro" id="IPR024862">
    <property type="entry name" value="TRPV"/>
</dbReference>
<gene>
    <name evidence="9" type="ORF">GLOIN_2v1882411</name>
</gene>
<dbReference type="GO" id="GO:0005886">
    <property type="term" value="C:plasma membrane"/>
    <property type="evidence" value="ECO:0007669"/>
    <property type="project" value="TreeGrafter"/>
</dbReference>
<feature type="transmembrane region" description="Helical" evidence="7">
    <location>
        <begin position="840"/>
        <end position="861"/>
    </location>
</feature>
<dbReference type="Proteomes" id="UP000018888">
    <property type="component" value="Unassembled WGS sequence"/>
</dbReference>
<proteinExistence type="predicted"/>
<feature type="domain" description="Ion transport" evidence="8">
    <location>
        <begin position="780"/>
        <end position="1037"/>
    </location>
</feature>
<dbReference type="Gene3D" id="1.10.287.70">
    <property type="match status" value="1"/>
</dbReference>
<keyword evidence="10" id="KW-1185">Reference proteome</keyword>
<dbReference type="PANTHER" id="PTHR10582">
    <property type="entry name" value="TRANSIENT RECEPTOR POTENTIAL ION CHANNEL PROTEIN"/>
    <property type="match status" value="1"/>
</dbReference>
<feature type="transmembrane region" description="Helical" evidence="7">
    <location>
        <begin position="908"/>
        <end position="927"/>
    </location>
</feature>
<feature type="transmembrane region" description="Helical" evidence="7">
    <location>
        <begin position="881"/>
        <end position="901"/>
    </location>
</feature>
<dbReference type="Pfam" id="PF00520">
    <property type="entry name" value="Ion_trans"/>
    <property type="match status" value="1"/>
</dbReference>
<dbReference type="InterPro" id="IPR005821">
    <property type="entry name" value="Ion_trans_dom"/>
</dbReference>
<keyword evidence="3" id="KW-0677">Repeat</keyword>
<comment type="subcellular location">
    <subcellularLocation>
        <location evidence="1">Membrane</location>
        <topology evidence="1">Multi-pass membrane protein</topology>
    </subcellularLocation>
</comment>
<name>A0A2P4PCE9_RHIID</name>
<evidence type="ECO:0000256" key="2">
    <source>
        <dbReference type="ARBA" id="ARBA00022692"/>
    </source>
</evidence>
<evidence type="ECO:0000256" key="7">
    <source>
        <dbReference type="SAM" id="Phobius"/>
    </source>
</evidence>
<dbReference type="EMBL" id="AUPC02000279">
    <property type="protein sequence ID" value="POG63069.1"/>
    <property type="molecule type" value="Genomic_DNA"/>
</dbReference>
<comment type="caution">
    <text evidence="9">The sequence shown here is derived from an EMBL/GenBank/DDBJ whole genome shotgun (WGS) entry which is preliminary data.</text>
</comment>
<organism evidence="9 10">
    <name type="scientific">Rhizophagus irregularis (strain DAOM 181602 / DAOM 197198 / MUCL 43194)</name>
    <name type="common">Arbuscular mycorrhizal fungus</name>
    <name type="synonym">Glomus intraradices</name>
    <dbReference type="NCBI Taxonomy" id="747089"/>
    <lineage>
        <taxon>Eukaryota</taxon>
        <taxon>Fungi</taxon>
        <taxon>Fungi incertae sedis</taxon>
        <taxon>Mucoromycota</taxon>
        <taxon>Glomeromycotina</taxon>
        <taxon>Glomeromycetes</taxon>
        <taxon>Glomerales</taxon>
        <taxon>Glomeraceae</taxon>
        <taxon>Rhizophagus</taxon>
    </lineage>
</organism>
<feature type="coiled-coil region" evidence="6">
    <location>
        <begin position="1113"/>
        <end position="1205"/>
    </location>
</feature>
<evidence type="ECO:0000256" key="6">
    <source>
        <dbReference type="SAM" id="Coils"/>
    </source>
</evidence>
<sequence>MDKIEVETQKIQNNTSTSETKINIPDNIKEHGKEIEKIQPKTKDDYHFKEHRQSIDRIFVSQYMDDISTYNEKYGSDDFVVTYSSKDKSVLGWSIKENEPKPDVYFKIDKIDDIFLDNSILNKKILLLRSFNNPWLIDLNSDRTSSSSDRFLKLKHQVHNLNDDFGFLPNGDLIQVSLIERKIYKYCFTDKPKNTVPWEYSQINDIKIRLNEHVMLLCSISRTKLFLFFEQFASTYPVASTYKMLQFDLLSMNLERTYHEIHPFMGYRQITVNKDQTLLTILQDSETYIYSMENGMLIYKSIDSECVGFIRRAEFITLKNTERLAICSPYGSKLVDPYQVYDEIGISYDFNNTSVITKLNRKIFTDNGNVCVTNGIDENELQQLSNKIIYRNTIYSLSTFKIIQSMFNKIIEQDEIKKVVSHGEKIVLKDGFEIKNLGLCRIVLYHDYSNRIGIEDNNGNLVHSFVFSDILSIKLLNNKDLIVIDIHGISIQTINEIWLETRYLWRNNEWKNIYDKFFFMNNYDNINAYKPIFREILKNEFDDSKRSIPFPIFIEGGPNVVKDVISDNLASPKFGIEMLKIAIKKKHQDTIQQIINSTQNYSENYMSIISLNLAELCDYYPDFIIKYISSTSIMLSPYCIGIEDSKNTSLYSYANIIYIKKSNIEKPISAKYEKVSFIVPFPQICIYQVDSKNNDYENNEDKKNHDIKLKIITILKKMIIGLKIIMMIPKSNSVWNEFLYKSKSILFCNIDSNHFYNWWNFAAIIDFKWKTFGRVYYSLIWLFYIIFYICYSLASTLEQKSISDFYFKLLFIISVIFGSIFLIFEIRQCLWNYKHYFKDIWNLFDVGAYLLPIITSIFWLINKNQPPWLTEISIILLSFKFLLFFRIFKSFGIYFAIIIGVAKKVFPFVVLLFFLVLGYAQAFFIVLRSNNINDDNDPQNLATKYNFINPNGTISNTTAIIQDPDSNTNLFNWFPTSLLAVYNLLTGDSGSLSSFTYRENPIMTILLVTFTFFTVIYLMNLFIGLLNIAIDDYNKEEEYLLQKAQIIMEIELFYMLPWQRNKKEWFPDWIYYDIPITKIRNLINAIDNNQTVFNYPPIISEKLRNLVVFTDDNNKLEKKIDRIMKYIEIEQDNKLEKQIEQTKEELVQQNTELKQQMDKLKQQMENITKLLLKRKTRNKYFLRIRQLLLDKLVVIENRLKKQEKNRQTTTYIKFSHGRRTWYLGFYIPCLFCSNVCAYVMSNNRKVCQNCLSKVIVTPTPLTQNTFKNYCQSKQISKPVVSKHRLKQRGDILKKHYISNKELEFLFDQVTSRSGYNMLKEYIFINYSFNCEYFLELRKKKEATLEHEYIKVAEQSTSAGKNIMVNDITTSFQELEIREQDNLLPWQEILRRQIPITSP</sequence>
<evidence type="ECO:0000259" key="8">
    <source>
        <dbReference type="Pfam" id="PF00520"/>
    </source>
</evidence>
<evidence type="ECO:0000313" key="9">
    <source>
        <dbReference type="EMBL" id="POG63069.1"/>
    </source>
</evidence>
<reference evidence="9 10" key="1">
    <citation type="journal article" date="2013" name="Proc. Natl. Acad. Sci. U.S.A.">
        <title>Genome of an arbuscular mycorrhizal fungus provides insight into the oldest plant symbiosis.</title>
        <authorList>
            <person name="Tisserant E."/>
            <person name="Malbreil M."/>
            <person name="Kuo A."/>
            <person name="Kohler A."/>
            <person name="Symeonidi A."/>
            <person name="Balestrini R."/>
            <person name="Charron P."/>
            <person name="Duensing N."/>
            <person name="Frei Dit Frey N."/>
            <person name="Gianinazzi-Pearson V."/>
            <person name="Gilbert L.B."/>
            <person name="Handa Y."/>
            <person name="Herr J.R."/>
            <person name="Hijri M."/>
            <person name="Koul R."/>
            <person name="Kawaguchi M."/>
            <person name="Krajinski F."/>
            <person name="Lammers P.J."/>
            <person name="Masclaux F.G."/>
            <person name="Murat C."/>
            <person name="Morin E."/>
            <person name="Ndikumana S."/>
            <person name="Pagni M."/>
            <person name="Petitpierre D."/>
            <person name="Requena N."/>
            <person name="Rosikiewicz P."/>
            <person name="Riley R."/>
            <person name="Saito K."/>
            <person name="San Clemente H."/>
            <person name="Shapiro H."/>
            <person name="van Tuinen D."/>
            <person name="Becard G."/>
            <person name="Bonfante P."/>
            <person name="Paszkowski U."/>
            <person name="Shachar-Hill Y.Y."/>
            <person name="Tuskan G.A."/>
            <person name="Young P.W."/>
            <person name="Sanders I.R."/>
            <person name="Henrissat B."/>
            <person name="Rensing S.A."/>
            <person name="Grigoriev I.V."/>
            <person name="Corradi N."/>
            <person name="Roux C."/>
            <person name="Martin F."/>
        </authorList>
    </citation>
    <scope>NUCLEOTIDE SEQUENCE [LARGE SCALE GENOMIC DNA]</scope>
    <source>
        <strain evidence="9 10">DAOM 197198</strain>
    </source>
</reference>
<accession>A0A2P4PCE9</accession>
<reference evidence="9 10" key="2">
    <citation type="journal article" date="2018" name="New Phytol.">
        <title>High intraspecific genome diversity in the model arbuscular mycorrhizal symbiont Rhizophagus irregularis.</title>
        <authorList>
            <person name="Chen E.C.H."/>
            <person name="Morin E."/>
            <person name="Beaudet D."/>
            <person name="Noel J."/>
            <person name="Yildirir G."/>
            <person name="Ndikumana S."/>
            <person name="Charron P."/>
            <person name="St-Onge C."/>
            <person name="Giorgi J."/>
            <person name="Kruger M."/>
            <person name="Marton T."/>
            <person name="Ropars J."/>
            <person name="Grigoriev I.V."/>
            <person name="Hainaut M."/>
            <person name="Henrissat B."/>
            <person name="Roux C."/>
            <person name="Martin F."/>
            <person name="Corradi N."/>
        </authorList>
    </citation>
    <scope>NUCLEOTIDE SEQUENCE [LARGE SCALE GENOMIC DNA]</scope>
    <source>
        <strain evidence="9 10">DAOM 197198</strain>
    </source>
</reference>
<evidence type="ECO:0000256" key="1">
    <source>
        <dbReference type="ARBA" id="ARBA00004141"/>
    </source>
</evidence>
<dbReference type="GO" id="GO:0005216">
    <property type="term" value="F:monoatomic ion channel activity"/>
    <property type="evidence" value="ECO:0007669"/>
    <property type="project" value="InterPro"/>
</dbReference>
<dbReference type="PANTHER" id="PTHR10582:SF2">
    <property type="entry name" value="INACTIVE"/>
    <property type="match status" value="1"/>
</dbReference>